<dbReference type="Proteomes" id="UP001165986">
    <property type="component" value="Unassembled WGS sequence"/>
</dbReference>
<evidence type="ECO:0000313" key="2">
    <source>
        <dbReference type="Proteomes" id="UP001165986"/>
    </source>
</evidence>
<protein>
    <submittedName>
        <fullName evidence="1">Uncharacterized protein</fullName>
    </submittedName>
</protein>
<accession>A0AA40VVM0</accession>
<comment type="caution">
    <text evidence="1">The sequence shown here is derived from an EMBL/GenBank/DDBJ whole genome shotgun (WGS) entry which is preliminary data.</text>
</comment>
<proteinExistence type="predicted"/>
<evidence type="ECO:0000313" key="1">
    <source>
        <dbReference type="EMBL" id="MBD6621079.1"/>
    </source>
</evidence>
<organism evidence="1 2">
    <name type="scientific">Komarekiella delphini-convector SJRDD-AB1</name>
    <dbReference type="NCBI Taxonomy" id="2593771"/>
    <lineage>
        <taxon>Bacteria</taxon>
        <taxon>Bacillati</taxon>
        <taxon>Cyanobacteriota</taxon>
        <taxon>Cyanophyceae</taxon>
        <taxon>Nostocales</taxon>
        <taxon>Nostocaceae</taxon>
        <taxon>Komarekiella</taxon>
        <taxon>Komarekiella delphini-convector</taxon>
    </lineage>
</organism>
<reference evidence="1" key="1">
    <citation type="submission" date="2019-07" db="EMBL/GenBank/DDBJ databases">
        <title>Toxilogical consequences of a new and cryptic species of cyanobacteria (Komarekiella delphini-convector) recovered from the epidermis of a bottlenose dolphin and 1500 ft. in the air.</title>
        <authorList>
            <person name="Brown A.O."/>
            <person name="Dvorak P."/>
            <person name="Villanueva C.D."/>
            <person name="Foss A.J."/>
            <person name="Garvey A.D."/>
            <person name="Gibson Q.A."/>
            <person name="Johansen J.R."/>
            <person name="Casamatta D.A."/>
        </authorList>
    </citation>
    <scope>NUCLEOTIDE SEQUENCE</scope>
    <source>
        <strain evidence="1">SJRDD-AB1</strain>
    </source>
</reference>
<keyword evidence="2" id="KW-1185">Reference proteome</keyword>
<dbReference type="AlphaFoldDB" id="A0AA40VVM0"/>
<dbReference type="EMBL" id="VJXY01000110">
    <property type="protein sequence ID" value="MBD6621079.1"/>
    <property type="molecule type" value="Genomic_DNA"/>
</dbReference>
<gene>
    <name evidence="1" type="ORF">FNW02_36520</name>
</gene>
<name>A0AA40VVM0_9NOST</name>
<sequence length="98" mass="11514">MRNPGKHIPNPAYEHAAKLIGKPFLETAKKFEIQFNEIFPGSFSTSKEVQTGDFELRLFQLKAFYRNKPLCLFLLRFPHFHEKFGFPLAPELKILELY</sequence>